<keyword evidence="4" id="KW-1185">Reference proteome</keyword>
<reference evidence="3" key="1">
    <citation type="submission" date="2021-03" db="EMBL/GenBank/DDBJ databases">
        <authorList>
            <person name="Bekaert M."/>
        </authorList>
    </citation>
    <scope>NUCLEOTIDE SEQUENCE</scope>
</reference>
<gene>
    <name evidence="3" type="ORF">MEDL_42909</name>
</gene>
<dbReference type="SUPFAM" id="SSF52949">
    <property type="entry name" value="Macro domain-like"/>
    <property type="match status" value="1"/>
</dbReference>
<dbReference type="PANTHER" id="PTHR11106:SF111">
    <property type="entry name" value="MACRO DOMAIN-CONTAINING PROTEIN"/>
    <property type="match status" value="1"/>
</dbReference>
<dbReference type="CDD" id="cd02907">
    <property type="entry name" value="Macro_Af1521_BAL-like"/>
    <property type="match status" value="1"/>
</dbReference>
<evidence type="ECO:0000313" key="3">
    <source>
        <dbReference type="EMBL" id="CAG2230042.1"/>
    </source>
</evidence>
<dbReference type="InterPro" id="IPR043472">
    <property type="entry name" value="Macro_dom-like"/>
</dbReference>
<keyword evidence="3" id="KW-0808">Transferase</keyword>
<dbReference type="SMART" id="SM00506">
    <property type="entry name" value="A1pp"/>
    <property type="match status" value="1"/>
</dbReference>
<dbReference type="InterPro" id="IPR002589">
    <property type="entry name" value="Macro_dom"/>
</dbReference>
<dbReference type="EC" id="2.4.2.30" evidence="3"/>
<accession>A0A8S3TMA0</accession>
<dbReference type="AlphaFoldDB" id="A0A8S3TMA0"/>
<dbReference type="PANTHER" id="PTHR11106">
    <property type="entry name" value="GANGLIOSIDE INDUCED DIFFERENTIATION ASSOCIATED PROTEIN 2-RELATED"/>
    <property type="match status" value="1"/>
</dbReference>
<name>A0A8S3TMA0_MYTED</name>
<evidence type="ECO:0000256" key="1">
    <source>
        <dbReference type="SAM" id="MobiDB-lite"/>
    </source>
</evidence>
<sequence length="364" mass="40739">MVKHAYDDPDPFAEHVSTTPSPQVLTISQRRRQKDNNIASFPSFDAGITLEFVTNEGLFVKVYKKPITKLNVDAIVNAANDTLGNYGGVADVISKAAGYDMERECKEIVRKYGKLRDAENKVTCAGNLRYKGVIHAVGPRWSNYHNKYDCLNVLLATVINILESARRNKFSTVAMPPISSGIFAVPKRMCAAMYLKGIFEFSKHGYLESLKEFHIIDIHEEVLDMIKEWYTKYKIDPACIEVSAVLKSSDSDHRSPLNRPPAWQHDERANKRKSDNLSESQRRKGQVGQGVMQARATDPRPSKTKVVPKFCGKTDILIYTGNVLQLKGIDVVVVSEDGLMKGEGGLSMALLNAGCDRYKKEHKN</sequence>
<comment type="caution">
    <text evidence="3">The sequence shown here is derived from an EMBL/GenBank/DDBJ whole genome shotgun (WGS) entry which is preliminary data.</text>
</comment>
<evidence type="ECO:0000259" key="2">
    <source>
        <dbReference type="PROSITE" id="PS51154"/>
    </source>
</evidence>
<proteinExistence type="predicted"/>
<feature type="region of interest" description="Disordered" evidence="1">
    <location>
        <begin position="250"/>
        <end position="305"/>
    </location>
</feature>
<dbReference type="Proteomes" id="UP000683360">
    <property type="component" value="Unassembled WGS sequence"/>
</dbReference>
<feature type="compositionally biased region" description="Basic and acidic residues" evidence="1">
    <location>
        <begin position="264"/>
        <end position="282"/>
    </location>
</feature>
<dbReference type="GO" id="GO:0003950">
    <property type="term" value="F:NAD+ poly-ADP-ribosyltransferase activity"/>
    <property type="evidence" value="ECO:0007669"/>
    <property type="project" value="UniProtKB-EC"/>
</dbReference>
<keyword evidence="3" id="KW-0328">Glycosyltransferase</keyword>
<dbReference type="PROSITE" id="PS51154">
    <property type="entry name" value="MACRO"/>
    <property type="match status" value="1"/>
</dbReference>
<dbReference type="OrthoDB" id="6133115at2759"/>
<dbReference type="EMBL" id="CAJPWZ010002045">
    <property type="protein sequence ID" value="CAG2230042.1"/>
    <property type="molecule type" value="Genomic_DNA"/>
</dbReference>
<feature type="domain" description="Macro" evidence="2">
    <location>
        <begin position="47"/>
        <end position="234"/>
    </location>
</feature>
<dbReference type="Gene3D" id="3.40.220.10">
    <property type="entry name" value="Leucine Aminopeptidase, subunit E, domain 1"/>
    <property type="match status" value="2"/>
</dbReference>
<dbReference type="Pfam" id="PF01661">
    <property type="entry name" value="Macro"/>
    <property type="match status" value="1"/>
</dbReference>
<evidence type="ECO:0000313" key="4">
    <source>
        <dbReference type="Proteomes" id="UP000683360"/>
    </source>
</evidence>
<organism evidence="3 4">
    <name type="scientific">Mytilus edulis</name>
    <name type="common">Blue mussel</name>
    <dbReference type="NCBI Taxonomy" id="6550"/>
    <lineage>
        <taxon>Eukaryota</taxon>
        <taxon>Metazoa</taxon>
        <taxon>Spiralia</taxon>
        <taxon>Lophotrochozoa</taxon>
        <taxon>Mollusca</taxon>
        <taxon>Bivalvia</taxon>
        <taxon>Autobranchia</taxon>
        <taxon>Pteriomorphia</taxon>
        <taxon>Mytilida</taxon>
        <taxon>Mytiloidea</taxon>
        <taxon>Mytilidae</taxon>
        <taxon>Mytilinae</taxon>
        <taxon>Mytilus</taxon>
    </lineage>
</organism>
<protein>
    <submittedName>
        <fullName evidence="3">PARP10_14_15</fullName>
        <ecNumber evidence="3">2.4.2.30</ecNumber>
    </submittedName>
</protein>